<dbReference type="OrthoDB" id="7875889at2759"/>
<dbReference type="InterPro" id="IPR057227">
    <property type="entry name" value="DUF7905"/>
</dbReference>
<organism evidence="3 4">
    <name type="scientific">Parasitella parasitica</name>
    <dbReference type="NCBI Taxonomy" id="35722"/>
    <lineage>
        <taxon>Eukaryota</taxon>
        <taxon>Fungi</taxon>
        <taxon>Fungi incertae sedis</taxon>
        <taxon>Mucoromycota</taxon>
        <taxon>Mucoromycotina</taxon>
        <taxon>Mucoromycetes</taxon>
        <taxon>Mucorales</taxon>
        <taxon>Mucorineae</taxon>
        <taxon>Mucoraceae</taxon>
        <taxon>Parasitella</taxon>
    </lineage>
</organism>
<proteinExistence type="predicted"/>
<protein>
    <recommendedName>
        <fullName evidence="2">DUF7905 domain-containing protein</fullName>
    </recommendedName>
</protein>
<reference evidence="3 4" key="1">
    <citation type="submission" date="2014-09" db="EMBL/GenBank/DDBJ databases">
        <authorList>
            <person name="Ellenberger Sabrina"/>
        </authorList>
    </citation>
    <scope>NUCLEOTIDE SEQUENCE [LARGE SCALE GENOMIC DNA]</scope>
    <source>
        <strain evidence="3 4">CBS 412.66</strain>
    </source>
</reference>
<accession>A0A0B7MYK1</accession>
<dbReference type="Proteomes" id="UP000054107">
    <property type="component" value="Unassembled WGS sequence"/>
</dbReference>
<dbReference type="STRING" id="35722.A0A0B7MYK1"/>
<feature type="region of interest" description="Disordered" evidence="1">
    <location>
        <begin position="247"/>
        <end position="281"/>
    </location>
</feature>
<sequence>MHGTYKDLSTLSSFISEEPLLTPIPSQLPPRITLPGKPLSAIDTEEHQHEDDDDEKDQYEPHNDYESGSVVIETFIISSEIKNIDDFLTGPVQHNMQNAAYLKLIPKMTDTICTLNGRSIKIEGSPDDVRKAYQKFAVIQKTFIGMSKKTSIPCLHFHNPKTFRLYFCNLPRYRYHAFVQHRYEKSKSPADYHVILPVFLDKTTNEYINPPKDLIMGNSEQHTSSKPDDLDKTMRPVQDAMKQIAISQKPSQQPYQSSSHSSTVRDLPESSGRFQPPSWGLDRNFTTAYNTGGLEYFTSKRLVNAFTPTPPPPLPTASKLPMLKDFPLLPTGPRVPPQQPADYKPLLRIGSEPKPRRVLRIVNQKAASSSTPSASPLGQLDRVRIYNYHNIKTTLTKGLESVRGFKGELKLYAKIGKVLWNVGFPKEVTTKIWEYDEIIDIVMKEYNTTSNFTNMTTKDERIINLFASPEIIRDAHFASKTAIYEFHCLARNSPSLPYKPTVIHMNQGVIDVRKVVLSEQTVAEVDWVSLDRRYDFKLALTAKQLARCDVKPYTTFIKWISVCPITRQMSFENVPNFLKVDHVIFKQTTRYTYVLPFIIDIIRVEKVPLVPVANSRKINAFPGSGEAWYDFEIHNTINQAPFKSNMGLEIGSEASWTVQDILQSNNTEDTITNYVKNMITLIERIENAIKKMPQ</sequence>
<keyword evidence="4" id="KW-1185">Reference proteome</keyword>
<dbReference type="EMBL" id="LN723314">
    <property type="protein sequence ID" value="CEP10217.1"/>
    <property type="molecule type" value="Genomic_DNA"/>
</dbReference>
<feature type="region of interest" description="Disordered" evidence="1">
    <location>
        <begin position="211"/>
        <end position="232"/>
    </location>
</feature>
<dbReference type="Pfam" id="PF25482">
    <property type="entry name" value="DUF7905"/>
    <property type="match status" value="1"/>
</dbReference>
<feature type="domain" description="DUF7905" evidence="2">
    <location>
        <begin position="377"/>
        <end position="667"/>
    </location>
</feature>
<evidence type="ECO:0000259" key="2">
    <source>
        <dbReference type="Pfam" id="PF25482"/>
    </source>
</evidence>
<evidence type="ECO:0000313" key="3">
    <source>
        <dbReference type="EMBL" id="CEP10217.1"/>
    </source>
</evidence>
<feature type="compositionally biased region" description="Low complexity" evidence="1">
    <location>
        <begin position="247"/>
        <end position="262"/>
    </location>
</feature>
<evidence type="ECO:0000256" key="1">
    <source>
        <dbReference type="SAM" id="MobiDB-lite"/>
    </source>
</evidence>
<feature type="region of interest" description="Disordered" evidence="1">
    <location>
        <begin position="44"/>
        <end position="64"/>
    </location>
</feature>
<name>A0A0B7MYK1_9FUNG</name>
<evidence type="ECO:0000313" key="4">
    <source>
        <dbReference type="Proteomes" id="UP000054107"/>
    </source>
</evidence>
<gene>
    <name evidence="3" type="primary">PARPA_03854.1 scaffold 9853</name>
</gene>
<dbReference type="AlphaFoldDB" id="A0A0B7MYK1"/>
<feature type="compositionally biased region" description="Basic and acidic residues" evidence="1">
    <location>
        <begin position="223"/>
        <end position="232"/>
    </location>
</feature>